<accession>V5Z420</accession>
<dbReference type="SMART" id="SM00421">
    <property type="entry name" value="HTH_LUXR"/>
    <property type="match status" value="1"/>
</dbReference>
<evidence type="ECO:0000313" key="4">
    <source>
        <dbReference type="Proteomes" id="UP000018217"/>
    </source>
</evidence>
<dbReference type="Proteomes" id="UP000018217">
    <property type="component" value="Unassembled WGS sequence"/>
</dbReference>
<name>V5Z420_9GAMM</name>
<dbReference type="Gene3D" id="1.10.10.10">
    <property type="entry name" value="Winged helix-like DNA-binding domain superfamily/Winged helix DNA-binding domain"/>
    <property type="match status" value="1"/>
</dbReference>
<dbReference type="AlphaFoldDB" id="V5Z420"/>
<dbReference type="InterPro" id="IPR036388">
    <property type="entry name" value="WH-like_DNA-bd_sf"/>
</dbReference>
<keyword evidence="1" id="KW-0238">DNA-binding</keyword>
<dbReference type="InterPro" id="IPR000792">
    <property type="entry name" value="Tscrpt_reg_LuxR_C"/>
</dbReference>
<evidence type="ECO:0000313" key="3">
    <source>
        <dbReference type="EMBL" id="CCG86017.1"/>
    </source>
</evidence>
<dbReference type="STRING" id="1161919.EPIR_0652"/>
<dbReference type="GO" id="GO:0006355">
    <property type="term" value="P:regulation of DNA-templated transcription"/>
    <property type="evidence" value="ECO:0007669"/>
    <property type="project" value="InterPro"/>
</dbReference>
<organism evidence="3 4">
    <name type="scientific">Erwinia piriflorinigrans CFBP 5888</name>
    <dbReference type="NCBI Taxonomy" id="1161919"/>
    <lineage>
        <taxon>Bacteria</taxon>
        <taxon>Pseudomonadati</taxon>
        <taxon>Pseudomonadota</taxon>
        <taxon>Gammaproteobacteria</taxon>
        <taxon>Enterobacterales</taxon>
        <taxon>Erwiniaceae</taxon>
        <taxon>Erwinia</taxon>
    </lineage>
</organism>
<dbReference type="Pfam" id="PF00196">
    <property type="entry name" value="GerE"/>
    <property type="match status" value="1"/>
</dbReference>
<sequence>MSITIKSDDFIVSEGIYALLRNMRFNIKYTKKKGHKLLIIINTSNSVYQSAYHYLQDGHYDRVVMLCSDLKERIFCGLNVRPITFIKLSTELAEAYEILHNVFATHPEQCSIKPLTMVENKILLLLMAKYSTTMISDELHINHKTAYCHLKNMNHKLLVKDNAELNIKMILISGSA</sequence>
<keyword evidence="4" id="KW-1185">Reference proteome</keyword>
<dbReference type="GO" id="GO:0003677">
    <property type="term" value="F:DNA binding"/>
    <property type="evidence" value="ECO:0007669"/>
    <property type="project" value="UniProtKB-KW"/>
</dbReference>
<dbReference type="EMBL" id="CAHS01000006">
    <property type="protein sequence ID" value="CCG86017.1"/>
    <property type="molecule type" value="Genomic_DNA"/>
</dbReference>
<feature type="domain" description="HTH luxR-type" evidence="2">
    <location>
        <begin position="112"/>
        <end position="169"/>
    </location>
</feature>
<dbReference type="InterPro" id="IPR016032">
    <property type="entry name" value="Sig_transdc_resp-reg_C-effctor"/>
</dbReference>
<evidence type="ECO:0000259" key="2">
    <source>
        <dbReference type="SMART" id="SM00421"/>
    </source>
</evidence>
<evidence type="ECO:0000256" key="1">
    <source>
        <dbReference type="ARBA" id="ARBA00023125"/>
    </source>
</evidence>
<dbReference type="SUPFAM" id="SSF46894">
    <property type="entry name" value="C-terminal effector domain of the bipartite response regulators"/>
    <property type="match status" value="1"/>
</dbReference>
<reference evidence="3 4" key="1">
    <citation type="journal article" date="2013" name="Syst. Appl. Microbiol.">
        <title>Phylogenetic position and virulence apparatus of the pear flower necrosis pathogen Erwinia piriflorinigrans CFBP 5888T as assessed by comparative genomics.</title>
        <authorList>
            <person name="Smits T.H."/>
            <person name="Rezzonico F."/>
            <person name="Lopez M.M."/>
            <person name="Blom J."/>
            <person name="Goesmann A."/>
            <person name="Frey J.E."/>
            <person name="Duffy B."/>
        </authorList>
    </citation>
    <scope>NUCLEOTIDE SEQUENCE [LARGE SCALE GENOMIC DNA]</scope>
    <source>
        <strain evidence="4">CFBP5888</strain>
    </source>
</reference>
<comment type="caution">
    <text evidence="3">The sequence shown here is derived from an EMBL/GenBank/DDBJ whole genome shotgun (WGS) entry which is preliminary data.</text>
</comment>
<proteinExistence type="predicted"/>
<protein>
    <submittedName>
        <fullName evidence="3">Putative regulatory protein, LuxR family</fullName>
    </submittedName>
</protein>
<gene>
    <name evidence="3" type="ORF">EPIR_0652</name>
</gene>